<reference evidence="6 7" key="1">
    <citation type="submission" date="2020-07" db="EMBL/GenBank/DDBJ databases">
        <title>Complete genome sequence of Chitinibacter sp. 2T18.</title>
        <authorList>
            <person name="Bae J.-W."/>
            <person name="Choi J.-W."/>
        </authorList>
    </citation>
    <scope>NUCLEOTIDE SEQUENCE [LARGE SCALE GENOMIC DNA]</scope>
    <source>
        <strain evidence="6 7">2T18</strain>
    </source>
</reference>
<dbReference type="PANTHER" id="PTHR45138">
    <property type="entry name" value="REGULATORY COMPONENTS OF SENSORY TRANSDUCTION SYSTEM"/>
    <property type="match status" value="1"/>
</dbReference>
<name>A0A7H9BEZ9_9NEIS</name>
<keyword evidence="3" id="KW-0802">TPR repeat</keyword>
<keyword evidence="7" id="KW-1185">Reference proteome</keyword>
<dbReference type="PANTHER" id="PTHR45138:SF9">
    <property type="entry name" value="DIGUANYLATE CYCLASE DGCM-RELATED"/>
    <property type="match status" value="1"/>
</dbReference>
<accession>A0A7H9BEZ9</accession>
<dbReference type="AlphaFoldDB" id="A0A7H9BEZ9"/>
<dbReference type="GO" id="GO:1902201">
    <property type="term" value="P:negative regulation of bacterial-type flagellum-dependent cell motility"/>
    <property type="evidence" value="ECO:0007669"/>
    <property type="project" value="TreeGrafter"/>
</dbReference>
<dbReference type="GO" id="GO:0052621">
    <property type="term" value="F:diguanylate cyclase activity"/>
    <property type="evidence" value="ECO:0007669"/>
    <property type="project" value="UniProtKB-EC"/>
</dbReference>
<proteinExistence type="predicted"/>
<evidence type="ECO:0000259" key="5">
    <source>
        <dbReference type="PROSITE" id="PS50887"/>
    </source>
</evidence>
<dbReference type="SMART" id="SM00267">
    <property type="entry name" value="GGDEF"/>
    <property type="match status" value="1"/>
</dbReference>
<dbReference type="InterPro" id="IPR000160">
    <property type="entry name" value="GGDEF_dom"/>
</dbReference>
<dbReference type="Proteomes" id="UP000509597">
    <property type="component" value="Chromosome"/>
</dbReference>
<dbReference type="GO" id="GO:0043709">
    <property type="term" value="P:cell adhesion involved in single-species biofilm formation"/>
    <property type="evidence" value="ECO:0007669"/>
    <property type="project" value="TreeGrafter"/>
</dbReference>
<evidence type="ECO:0000313" key="6">
    <source>
        <dbReference type="EMBL" id="QLG87135.1"/>
    </source>
</evidence>
<dbReference type="CDD" id="cd01949">
    <property type="entry name" value="GGDEF"/>
    <property type="match status" value="1"/>
</dbReference>
<dbReference type="PROSITE" id="PS50005">
    <property type="entry name" value="TPR"/>
    <property type="match status" value="1"/>
</dbReference>
<dbReference type="Gene3D" id="1.25.40.10">
    <property type="entry name" value="Tetratricopeptide repeat domain"/>
    <property type="match status" value="2"/>
</dbReference>
<evidence type="ECO:0000256" key="2">
    <source>
        <dbReference type="ARBA" id="ARBA00034247"/>
    </source>
</evidence>
<dbReference type="EC" id="2.7.7.65" evidence="1"/>
<feature type="repeat" description="TPR" evidence="3">
    <location>
        <begin position="208"/>
        <end position="241"/>
    </location>
</feature>
<feature type="domain" description="GGDEF" evidence="5">
    <location>
        <begin position="405"/>
        <end position="537"/>
    </location>
</feature>
<dbReference type="EMBL" id="CP058627">
    <property type="protein sequence ID" value="QLG87135.1"/>
    <property type="molecule type" value="Genomic_DNA"/>
</dbReference>
<dbReference type="SUPFAM" id="SSF48452">
    <property type="entry name" value="TPR-like"/>
    <property type="match status" value="2"/>
</dbReference>
<dbReference type="PROSITE" id="PS50887">
    <property type="entry name" value="GGDEF"/>
    <property type="match status" value="1"/>
</dbReference>
<dbReference type="Pfam" id="PF00990">
    <property type="entry name" value="GGDEF"/>
    <property type="match status" value="1"/>
</dbReference>
<evidence type="ECO:0000256" key="3">
    <source>
        <dbReference type="PROSITE-ProRule" id="PRU00339"/>
    </source>
</evidence>
<dbReference type="Gene3D" id="3.30.70.270">
    <property type="match status" value="1"/>
</dbReference>
<gene>
    <name evidence="6" type="ORF">HQ393_02105</name>
</gene>
<evidence type="ECO:0000313" key="7">
    <source>
        <dbReference type="Proteomes" id="UP000509597"/>
    </source>
</evidence>
<comment type="catalytic activity">
    <reaction evidence="2">
        <text>2 GTP = 3',3'-c-di-GMP + 2 diphosphate</text>
        <dbReference type="Rhea" id="RHEA:24898"/>
        <dbReference type="ChEBI" id="CHEBI:33019"/>
        <dbReference type="ChEBI" id="CHEBI:37565"/>
        <dbReference type="ChEBI" id="CHEBI:58805"/>
        <dbReference type="EC" id="2.7.7.65"/>
    </reaction>
</comment>
<evidence type="ECO:0000256" key="4">
    <source>
        <dbReference type="SAM" id="Coils"/>
    </source>
</evidence>
<dbReference type="InterPro" id="IPR029787">
    <property type="entry name" value="Nucleotide_cyclase"/>
</dbReference>
<dbReference type="FunFam" id="3.30.70.270:FF:000001">
    <property type="entry name" value="Diguanylate cyclase domain protein"/>
    <property type="match status" value="1"/>
</dbReference>
<dbReference type="InterPro" id="IPR019734">
    <property type="entry name" value="TPR_rpt"/>
</dbReference>
<dbReference type="SMART" id="SM00028">
    <property type="entry name" value="TPR"/>
    <property type="match status" value="4"/>
</dbReference>
<protein>
    <recommendedName>
        <fullName evidence="1">diguanylate cyclase</fullName>
        <ecNumber evidence="1">2.7.7.65</ecNumber>
    </recommendedName>
</protein>
<keyword evidence="4" id="KW-0175">Coiled coil</keyword>
<dbReference type="SUPFAM" id="SSF55073">
    <property type="entry name" value="Nucleotide cyclase"/>
    <property type="match status" value="1"/>
</dbReference>
<dbReference type="GO" id="GO:0005886">
    <property type="term" value="C:plasma membrane"/>
    <property type="evidence" value="ECO:0007669"/>
    <property type="project" value="TreeGrafter"/>
</dbReference>
<dbReference type="InterPro" id="IPR050469">
    <property type="entry name" value="Diguanylate_Cyclase"/>
</dbReference>
<evidence type="ECO:0000256" key="1">
    <source>
        <dbReference type="ARBA" id="ARBA00012528"/>
    </source>
</evidence>
<dbReference type="NCBIfam" id="TIGR00254">
    <property type="entry name" value="GGDEF"/>
    <property type="match status" value="1"/>
</dbReference>
<dbReference type="KEGG" id="chiz:HQ393_02105"/>
<dbReference type="InterPro" id="IPR011990">
    <property type="entry name" value="TPR-like_helical_dom_sf"/>
</dbReference>
<sequence length="539" mass="60898">MQALTPHDIDEQIKAALLWFVPDCAKTAEMAALIAPLAQRIQYREGEAEALFWRARSLWALGQLDEGRKTLRRVEQIAQQEGLLPLLGRCHDLAGDLHFSQNHYLLALKSWIKCLTQATALHEISLYTQAYIGIGNVFFAQNYFNDALRFHEDALEFALILQDNTAISRCYLNIIADLVQLQQFETVIHVSQAAQSYVLDSQQKPWLADLLSYRGQAYFELNEYELANRTLLEAFQINTEVQYRWSQALNLLALGRLALARQAHHDAEHYLQQALSTILSFQSPNLLQQAHLLLAQLATAQSKPQDALYHYREHHIIVIEQAKQQASDRLIMNAERRMKAVEVKLELLRTRHENAELRQTRASDLALLETLSQQAQRDALTGVLNRRALNLHLNNEVSAAHANNTPLAILMIDLDHFKKINDQYSHQMGDKVLQKAAAIMQDSVRNNDIVARYGGEEFTVLLPQSGLKSAMAVASRIRSRIEAENWALLNPQLKCTCSIGLALLELSDTGDSMVGTADKALYLAKKNGRNRIEIGSNAQ</sequence>
<dbReference type="RefSeq" id="WP_179357221.1">
    <property type="nucleotide sequence ID" value="NZ_CP058627.1"/>
</dbReference>
<feature type="coiled-coil region" evidence="4">
    <location>
        <begin position="331"/>
        <end position="358"/>
    </location>
</feature>
<dbReference type="InterPro" id="IPR043128">
    <property type="entry name" value="Rev_trsase/Diguanyl_cyclase"/>
</dbReference>
<organism evidence="6 7">
    <name type="scientific">Chitinibacter bivalviorum</name>
    <dbReference type="NCBI Taxonomy" id="2739434"/>
    <lineage>
        <taxon>Bacteria</taxon>
        <taxon>Pseudomonadati</taxon>
        <taxon>Pseudomonadota</taxon>
        <taxon>Betaproteobacteria</taxon>
        <taxon>Neisseriales</taxon>
        <taxon>Chitinibacteraceae</taxon>
        <taxon>Chitinibacter</taxon>
    </lineage>
</organism>